<dbReference type="GO" id="GO:0046872">
    <property type="term" value="F:metal ion binding"/>
    <property type="evidence" value="ECO:0007669"/>
    <property type="project" value="UniProtKB-KW"/>
</dbReference>
<dbReference type="eggNOG" id="COG0491">
    <property type="taxonomic scope" value="Bacteria"/>
</dbReference>
<protein>
    <submittedName>
        <fullName evidence="7">Zn-dependent hydrolase, glyoxylase</fullName>
    </submittedName>
</protein>
<name>I3CAL5_9FLAO</name>
<evidence type="ECO:0000313" key="7">
    <source>
        <dbReference type="EMBL" id="EIJ40658.1"/>
    </source>
</evidence>
<dbReference type="InterPro" id="IPR036866">
    <property type="entry name" value="RibonucZ/Hydroxyglut_hydro"/>
</dbReference>
<evidence type="ECO:0000256" key="1">
    <source>
        <dbReference type="ARBA" id="ARBA00001947"/>
    </source>
</evidence>
<comment type="similarity">
    <text evidence="2">Belongs to the metallo-beta-lactamase superfamily.</text>
</comment>
<dbReference type="EMBL" id="JH651379">
    <property type="protein sequence ID" value="EIJ40658.1"/>
    <property type="molecule type" value="Genomic_DNA"/>
</dbReference>
<dbReference type="InterPro" id="IPR051013">
    <property type="entry name" value="MBL_superfamily_lactonases"/>
</dbReference>
<evidence type="ECO:0000256" key="2">
    <source>
        <dbReference type="ARBA" id="ARBA00007749"/>
    </source>
</evidence>
<dbReference type="HOGENOM" id="CLU_030571_3_3_10"/>
<dbReference type="STRING" id="926559.JoomaDRAFT_3725"/>
<keyword evidence="5" id="KW-0862">Zinc</keyword>
<comment type="cofactor">
    <cofactor evidence="1">
        <name>Zn(2+)</name>
        <dbReference type="ChEBI" id="CHEBI:29105"/>
    </cofactor>
</comment>
<dbReference type="PANTHER" id="PTHR42978">
    <property type="entry name" value="QUORUM-QUENCHING LACTONASE YTNP-RELATED-RELATED"/>
    <property type="match status" value="1"/>
</dbReference>
<gene>
    <name evidence="7" type="ORF">JoomaDRAFT_3725</name>
</gene>
<dbReference type="SMART" id="SM00849">
    <property type="entry name" value="Lactamase_B"/>
    <property type="match status" value="1"/>
</dbReference>
<dbReference type="Proteomes" id="UP000004690">
    <property type="component" value="Unassembled WGS sequence"/>
</dbReference>
<keyword evidence="3" id="KW-0479">Metal-binding</keyword>
<dbReference type="PANTHER" id="PTHR42978:SF7">
    <property type="entry name" value="METALLO-HYDROLASE RV2300C-RELATED"/>
    <property type="match status" value="1"/>
</dbReference>
<proteinExistence type="inferred from homology"/>
<evidence type="ECO:0000256" key="4">
    <source>
        <dbReference type="ARBA" id="ARBA00022801"/>
    </source>
</evidence>
<dbReference type="AlphaFoldDB" id="I3CAL5"/>
<feature type="domain" description="Metallo-beta-lactamase" evidence="6">
    <location>
        <begin position="68"/>
        <end position="272"/>
    </location>
</feature>
<evidence type="ECO:0000259" key="6">
    <source>
        <dbReference type="SMART" id="SM00849"/>
    </source>
</evidence>
<dbReference type="Gene3D" id="3.60.15.10">
    <property type="entry name" value="Ribonuclease Z/Hydroxyacylglutathione hydrolase-like"/>
    <property type="match status" value="1"/>
</dbReference>
<dbReference type="SUPFAM" id="SSF56281">
    <property type="entry name" value="Metallo-hydrolase/oxidoreductase"/>
    <property type="match status" value="1"/>
</dbReference>
<keyword evidence="4 7" id="KW-0378">Hydrolase</keyword>
<dbReference type="InterPro" id="IPR001279">
    <property type="entry name" value="Metallo-B-lactamas"/>
</dbReference>
<organism evidence="7 8">
    <name type="scientific">Galbibacter orientalis DSM 19592</name>
    <dbReference type="NCBI Taxonomy" id="926559"/>
    <lineage>
        <taxon>Bacteria</taxon>
        <taxon>Pseudomonadati</taxon>
        <taxon>Bacteroidota</taxon>
        <taxon>Flavobacteriia</taxon>
        <taxon>Flavobacteriales</taxon>
        <taxon>Flavobacteriaceae</taxon>
        <taxon>Galbibacter</taxon>
    </lineage>
</organism>
<accession>I3CAL5</accession>
<reference evidence="7 8" key="1">
    <citation type="submission" date="2012-02" db="EMBL/GenBank/DDBJ databases">
        <title>Improved High-Quality Draft genome of Joostella marina DSM 19592.</title>
        <authorList>
            <consortium name="US DOE Joint Genome Institute (JGI-PGF)"/>
            <person name="Lucas S."/>
            <person name="Copeland A."/>
            <person name="Lapidus A."/>
            <person name="Bruce D."/>
            <person name="Goodwin L."/>
            <person name="Pitluck S."/>
            <person name="Peters L."/>
            <person name="Chertkov O."/>
            <person name="Ovchinnikova G."/>
            <person name="Kyrpides N."/>
            <person name="Mavromatis K."/>
            <person name="Detter J.C."/>
            <person name="Han C."/>
            <person name="Land M."/>
            <person name="Hauser L."/>
            <person name="Markowitz V."/>
            <person name="Cheng J.-F."/>
            <person name="Hugenholtz P."/>
            <person name="Woyke T."/>
            <person name="Wu D."/>
            <person name="Tindall B."/>
            <person name="Brambilla E."/>
            <person name="Klenk H.-P."/>
            <person name="Eisen J.A."/>
        </authorList>
    </citation>
    <scope>NUCLEOTIDE SEQUENCE [LARGE SCALE GENOMIC DNA]</scope>
    <source>
        <strain evidence="7 8">DSM 19592</strain>
    </source>
</reference>
<evidence type="ECO:0000313" key="8">
    <source>
        <dbReference type="Proteomes" id="UP000004690"/>
    </source>
</evidence>
<evidence type="ECO:0000256" key="5">
    <source>
        <dbReference type="ARBA" id="ARBA00022833"/>
    </source>
</evidence>
<sequence>MISSSLELKKMIQILFTILVSFININTVLSKNANYEIYAIKFAEVGSTQPLSGMVLNAPASEQLKPIFMYWLLKGNNGKNIIVDTGFLGDIEQVKTFGIINYVRPDLMLQELGLKASDITDIIVTHPHWGHVGGVSLYPNANVWIQKKDYYYFVTDAWQKNGRGGFNKEDVLKLMKLNIEGKLFFIDGDDKVILPNIKVFTGSRHTFESQYVMVENDKNNIIIASDNVFTYYNLNNLMSAPNHATFDIIAYVKEMERMKTFVKDILFIIPGHDDLFFSKFPKISNHIVRID</sequence>
<keyword evidence="8" id="KW-1185">Reference proteome</keyword>
<dbReference type="GO" id="GO:0016787">
    <property type="term" value="F:hydrolase activity"/>
    <property type="evidence" value="ECO:0007669"/>
    <property type="project" value="UniProtKB-KW"/>
</dbReference>
<dbReference type="Pfam" id="PF00753">
    <property type="entry name" value="Lactamase_B"/>
    <property type="match status" value="1"/>
</dbReference>
<evidence type="ECO:0000256" key="3">
    <source>
        <dbReference type="ARBA" id="ARBA00022723"/>
    </source>
</evidence>